<feature type="domain" description="Putative oxidoreductase/dehydrogenase Rossmann-like" evidence="1">
    <location>
        <begin position="5"/>
        <end position="119"/>
    </location>
</feature>
<dbReference type="InterPro" id="IPR018931">
    <property type="entry name" value="DUF2520"/>
</dbReference>
<dbReference type="SUPFAM" id="SSF51735">
    <property type="entry name" value="NAD(P)-binding Rossmann-fold domains"/>
    <property type="match status" value="1"/>
</dbReference>
<dbReference type="AlphaFoldDB" id="A0A850QK01"/>
<comment type="caution">
    <text evidence="3">The sequence shown here is derived from an EMBL/GenBank/DDBJ whole genome shotgun (WGS) entry which is preliminary data.</text>
</comment>
<evidence type="ECO:0000259" key="2">
    <source>
        <dbReference type="Pfam" id="PF10728"/>
    </source>
</evidence>
<dbReference type="Proteomes" id="UP000588051">
    <property type="component" value="Unassembled WGS sequence"/>
</dbReference>
<dbReference type="RefSeq" id="WP_176801770.1">
    <property type="nucleotide sequence ID" value="NZ_JABXYJ010000001.1"/>
</dbReference>
<evidence type="ECO:0000259" key="1">
    <source>
        <dbReference type="Pfam" id="PF10727"/>
    </source>
</evidence>
<protein>
    <submittedName>
        <fullName evidence="3">DUF2520 domain-containing protein</fullName>
    </submittedName>
</protein>
<dbReference type="InterPro" id="IPR019665">
    <property type="entry name" value="OxRdtase/DH_put_Rossmann_dom"/>
</dbReference>
<organism evidence="3 4">
    <name type="scientific">Undibacterium oligocarboniphilum</name>
    <dbReference type="NCBI Taxonomy" id="666702"/>
    <lineage>
        <taxon>Bacteria</taxon>
        <taxon>Pseudomonadati</taxon>
        <taxon>Pseudomonadota</taxon>
        <taxon>Betaproteobacteria</taxon>
        <taxon>Burkholderiales</taxon>
        <taxon>Oxalobacteraceae</taxon>
        <taxon>Undibacterium</taxon>
    </lineage>
</organism>
<feature type="domain" description="DUF2520" evidence="2">
    <location>
        <begin position="137"/>
        <end position="260"/>
    </location>
</feature>
<gene>
    <name evidence="3" type="ORF">HV832_01495</name>
</gene>
<dbReference type="Gene3D" id="1.10.1040.20">
    <property type="entry name" value="ProC-like, C-terminal domain"/>
    <property type="match status" value="1"/>
</dbReference>
<keyword evidence="4" id="KW-1185">Reference proteome</keyword>
<dbReference type="InterPro" id="IPR037108">
    <property type="entry name" value="TM1727-like_C_sf"/>
</dbReference>
<evidence type="ECO:0000313" key="3">
    <source>
        <dbReference type="EMBL" id="NVO76506.1"/>
    </source>
</evidence>
<dbReference type="SUPFAM" id="SSF48179">
    <property type="entry name" value="6-phosphogluconate dehydrogenase C-terminal domain-like"/>
    <property type="match status" value="1"/>
</dbReference>
<evidence type="ECO:0000313" key="4">
    <source>
        <dbReference type="Proteomes" id="UP000588051"/>
    </source>
</evidence>
<dbReference type="PANTHER" id="PTHR40459:SF1">
    <property type="entry name" value="CONSERVED HYPOTHETICAL ALANINE AND LEUCINE RICH PROTEIN"/>
    <property type="match status" value="1"/>
</dbReference>
<dbReference type="InterPro" id="IPR008927">
    <property type="entry name" value="6-PGluconate_DH-like_C_sf"/>
</dbReference>
<dbReference type="Pfam" id="PF10728">
    <property type="entry name" value="DUF2520"/>
    <property type="match status" value="1"/>
</dbReference>
<name>A0A850QK01_9BURK</name>
<proteinExistence type="predicted"/>
<dbReference type="Gene3D" id="3.40.50.720">
    <property type="entry name" value="NAD(P)-binding Rossmann-like Domain"/>
    <property type="match status" value="1"/>
</dbReference>
<dbReference type="InterPro" id="IPR036291">
    <property type="entry name" value="NAD(P)-bd_dom_sf"/>
</dbReference>
<sequence>MKRFSVIGAGKVGRVLAQRFHVSAAFQMQQILNRTLPSAQQACAFAGAGTAVADWAQLTPADVWMLAVGDDHLAAVCQQLVKQDVLQPGNVVFHCSGSKASTELQAATAAGVAVASVHPVRSFANPALVAADFSGTICSIEGDALALDVLSPALQSAGATLVQISAANKLLYHAGSVFASNYLVTLIEVALQTYAAAGIPPQQALAMAAPLARQSLENALTMGCAAALTGPIARGDLETVSRQQAAVQCWNRDTGELYRSFIPLTRQLASKRHHSEK</sequence>
<dbReference type="EMBL" id="JABXYJ010000001">
    <property type="protein sequence ID" value="NVO76506.1"/>
    <property type="molecule type" value="Genomic_DNA"/>
</dbReference>
<accession>A0A850QK01</accession>
<reference evidence="3 4" key="1">
    <citation type="submission" date="2020-06" db="EMBL/GenBank/DDBJ databases">
        <authorList>
            <person name="Qiu C."/>
            <person name="Liu Z."/>
        </authorList>
    </citation>
    <scope>NUCLEOTIDE SEQUENCE [LARGE SCALE GENOMIC DNA]</scope>
    <source>
        <strain evidence="3 4">EM 1</strain>
    </source>
</reference>
<dbReference type="Pfam" id="PF10727">
    <property type="entry name" value="Rossmann-like"/>
    <property type="match status" value="1"/>
</dbReference>
<dbReference type="PANTHER" id="PTHR40459">
    <property type="entry name" value="CONSERVED HYPOTHETICAL ALANINE AND LEUCINE RICH PROTEIN"/>
    <property type="match status" value="1"/>
</dbReference>